<keyword evidence="10" id="KW-1185">Reference proteome</keyword>
<evidence type="ECO:0000256" key="3">
    <source>
        <dbReference type="ARBA" id="ARBA00011738"/>
    </source>
</evidence>
<dbReference type="PIRSF" id="PIRSF003107">
    <property type="entry name" value="PhoU"/>
    <property type="match status" value="1"/>
</dbReference>
<dbReference type="PANTHER" id="PTHR42930:SF3">
    <property type="entry name" value="PHOSPHATE-SPECIFIC TRANSPORT SYSTEM ACCESSORY PROTEIN PHOU"/>
    <property type="match status" value="1"/>
</dbReference>
<evidence type="ECO:0000256" key="2">
    <source>
        <dbReference type="ARBA" id="ARBA00008107"/>
    </source>
</evidence>
<dbReference type="GO" id="GO:0030643">
    <property type="term" value="P:intracellular phosphate ion homeostasis"/>
    <property type="evidence" value="ECO:0007669"/>
    <property type="project" value="InterPro"/>
</dbReference>
<dbReference type="FunFam" id="1.20.58.220:FF:000004">
    <property type="entry name" value="Phosphate-specific transport system accessory protein PhoU"/>
    <property type="match status" value="1"/>
</dbReference>
<evidence type="ECO:0000313" key="9">
    <source>
        <dbReference type="EMBL" id="CAA0134126.1"/>
    </source>
</evidence>
<dbReference type="GO" id="GO:0045936">
    <property type="term" value="P:negative regulation of phosphate metabolic process"/>
    <property type="evidence" value="ECO:0007669"/>
    <property type="project" value="InterPro"/>
</dbReference>
<feature type="domain" description="PhoU" evidence="8">
    <location>
        <begin position="16"/>
        <end position="104"/>
    </location>
</feature>
<gene>
    <name evidence="9" type="primary">phoU2_2</name>
    <name evidence="9" type="ORF">AELLOGFF_06303</name>
</gene>
<evidence type="ECO:0000256" key="4">
    <source>
        <dbReference type="ARBA" id="ARBA00022448"/>
    </source>
</evidence>
<dbReference type="Gene3D" id="1.20.58.220">
    <property type="entry name" value="Phosphate transport system protein phou homolog 2, domain 2"/>
    <property type="match status" value="1"/>
</dbReference>
<evidence type="ECO:0000256" key="5">
    <source>
        <dbReference type="ARBA" id="ARBA00022490"/>
    </source>
</evidence>
<dbReference type="PANTHER" id="PTHR42930">
    <property type="entry name" value="PHOSPHATE-SPECIFIC TRANSPORT SYSTEM ACCESSORY PROTEIN PHOU"/>
    <property type="match status" value="1"/>
</dbReference>
<name>A0A5S9R989_MYCVN</name>
<dbReference type="OrthoDB" id="9814256at2"/>
<evidence type="ECO:0000259" key="8">
    <source>
        <dbReference type="Pfam" id="PF01895"/>
    </source>
</evidence>
<comment type="function">
    <text evidence="7">Plays a role in the regulation of phosphate uptake.</text>
</comment>
<protein>
    <recommendedName>
        <fullName evidence="7">Phosphate-specific transport system accessory protein PhoU</fullName>
    </recommendedName>
</protein>
<dbReference type="AlphaFoldDB" id="A0A5S9R989"/>
<evidence type="ECO:0000256" key="1">
    <source>
        <dbReference type="ARBA" id="ARBA00004496"/>
    </source>
</evidence>
<dbReference type="GO" id="GO:0005737">
    <property type="term" value="C:cytoplasm"/>
    <property type="evidence" value="ECO:0007669"/>
    <property type="project" value="UniProtKB-SubCell"/>
</dbReference>
<dbReference type="InterPro" id="IPR028366">
    <property type="entry name" value="PhoU"/>
</dbReference>
<dbReference type="InterPro" id="IPR038078">
    <property type="entry name" value="PhoU-like_sf"/>
</dbReference>
<reference evidence="9 10" key="1">
    <citation type="submission" date="2019-11" db="EMBL/GenBank/DDBJ databases">
        <authorList>
            <person name="Holert J."/>
        </authorList>
    </citation>
    <scope>NUCLEOTIDE SEQUENCE [LARGE SCALE GENOMIC DNA]</scope>
    <source>
        <strain evidence="9">BC8_1</strain>
    </source>
</reference>
<dbReference type="NCBIfam" id="TIGR02135">
    <property type="entry name" value="phoU_full"/>
    <property type="match status" value="1"/>
</dbReference>
<dbReference type="GO" id="GO:0006817">
    <property type="term" value="P:phosphate ion transport"/>
    <property type="evidence" value="ECO:0007669"/>
    <property type="project" value="UniProtKB-KW"/>
</dbReference>
<evidence type="ECO:0000313" key="10">
    <source>
        <dbReference type="Proteomes" id="UP000430146"/>
    </source>
</evidence>
<organism evidence="9 10">
    <name type="scientific">Mycolicibacterium vanbaalenii</name>
    <name type="common">Mycobacterium vanbaalenii</name>
    <dbReference type="NCBI Taxonomy" id="110539"/>
    <lineage>
        <taxon>Bacteria</taxon>
        <taxon>Bacillati</taxon>
        <taxon>Actinomycetota</taxon>
        <taxon>Actinomycetes</taxon>
        <taxon>Mycobacteriales</taxon>
        <taxon>Mycobacteriaceae</taxon>
        <taxon>Mycolicibacterium</taxon>
    </lineage>
</organism>
<feature type="domain" description="PhoU" evidence="8">
    <location>
        <begin position="122"/>
        <end position="204"/>
    </location>
</feature>
<comment type="subcellular location">
    <subcellularLocation>
        <location evidence="1 7">Cytoplasm</location>
    </subcellularLocation>
</comment>
<evidence type="ECO:0000256" key="6">
    <source>
        <dbReference type="ARBA" id="ARBA00022592"/>
    </source>
</evidence>
<sequence>MRTEFHQQLHALNSDLTRMCELAGEAMQRATVGLLTVDLEAAERVLSDLEVLNRMRREVDHAALALLARQAPVASDLRLVVAAVHITSDADRMGGLAAHVARIVRRRHPDPVLPNEVVGQFSEMGSLAVDLAEDAASVIIDGDPVRASRIRDDDEAMNAMHRRLFSTVMSPDWSHGVPAAIDLVLLGRFYERFADHAVAIAARVLFRSTGDTTRDLGQ</sequence>
<accession>A0A5S9R989</accession>
<dbReference type="RefSeq" id="WP_159234704.1">
    <property type="nucleotide sequence ID" value="NZ_CACSIP010000052.1"/>
</dbReference>
<comment type="similarity">
    <text evidence="2 7">Belongs to the PhoU family.</text>
</comment>
<keyword evidence="6 7" id="KW-0592">Phosphate transport</keyword>
<proteinExistence type="inferred from homology"/>
<dbReference type="Proteomes" id="UP000430146">
    <property type="component" value="Unassembled WGS sequence"/>
</dbReference>
<keyword evidence="5 7" id="KW-0963">Cytoplasm</keyword>
<evidence type="ECO:0000256" key="7">
    <source>
        <dbReference type="PIRNR" id="PIRNR003107"/>
    </source>
</evidence>
<dbReference type="Pfam" id="PF01895">
    <property type="entry name" value="PhoU"/>
    <property type="match status" value="2"/>
</dbReference>
<comment type="subunit">
    <text evidence="3 7">Homodimer.</text>
</comment>
<keyword evidence="4 7" id="KW-0813">Transport</keyword>
<dbReference type="InterPro" id="IPR026022">
    <property type="entry name" value="PhoU_dom"/>
</dbReference>
<dbReference type="SUPFAM" id="SSF109755">
    <property type="entry name" value="PhoU-like"/>
    <property type="match status" value="1"/>
</dbReference>
<dbReference type="EMBL" id="CACSIP010000052">
    <property type="protein sequence ID" value="CAA0134126.1"/>
    <property type="molecule type" value="Genomic_DNA"/>
</dbReference>